<gene>
    <name evidence="1" type="ORF">D3P04_10740</name>
</gene>
<keyword evidence="2" id="KW-1185">Reference proteome</keyword>
<dbReference type="AlphaFoldDB" id="A0A418SWY3"/>
<organism evidence="1 2">
    <name type="scientific">Paracoccus onubensis</name>
    <dbReference type="NCBI Taxonomy" id="1675788"/>
    <lineage>
        <taxon>Bacteria</taxon>
        <taxon>Pseudomonadati</taxon>
        <taxon>Pseudomonadota</taxon>
        <taxon>Alphaproteobacteria</taxon>
        <taxon>Rhodobacterales</taxon>
        <taxon>Paracoccaceae</taxon>
        <taxon>Paracoccus</taxon>
    </lineage>
</organism>
<protein>
    <submittedName>
        <fullName evidence="1">Uncharacterized protein</fullName>
    </submittedName>
</protein>
<dbReference type="OrthoDB" id="7340968at2"/>
<accession>A0A418SWY3</accession>
<proteinExistence type="predicted"/>
<evidence type="ECO:0000313" key="1">
    <source>
        <dbReference type="EMBL" id="RJE85469.1"/>
    </source>
</evidence>
<evidence type="ECO:0000313" key="2">
    <source>
        <dbReference type="Proteomes" id="UP000284202"/>
    </source>
</evidence>
<comment type="caution">
    <text evidence="1">The sequence shown here is derived from an EMBL/GenBank/DDBJ whole genome shotgun (WGS) entry which is preliminary data.</text>
</comment>
<name>A0A418SWY3_9RHOB</name>
<reference evidence="2" key="1">
    <citation type="submission" date="2018-09" db="EMBL/GenBank/DDBJ databases">
        <title>Acidovorax cavernicola nov. sp. isolated from Gruta de las Maravillas (Aracena, Spain).</title>
        <authorList>
            <person name="Jurado V."/>
            <person name="Gutierrez-Patricio S."/>
            <person name="Gonzalez-Pimentel J.L."/>
            <person name="Miller A.Z."/>
            <person name="Laiz L."/>
            <person name="Saiz-Jimenez C."/>
        </authorList>
    </citation>
    <scope>NUCLEOTIDE SEQUENCE [LARGE SCALE GENOMIC DNA]</scope>
    <source>
        <strain evidence="2">1011MAR3C25</strain>
    </source>
</reference>
<dbReference type="Proteomes" id="UP000284202">
    <property type="component" value="Unassembled WGS sequence"/>
</dbReference>
<dbReference type="EMBL" id="QZCG01000006">
    <property type="protein sequence ID" value="RJE85469.1"/>
    <property type="molecule type" value="Genomic_DNA"/>
</dbReference>
<sequence>MCAGLSSEVNFCDLDLKKIQFDLLIPIGRKELQVQSAIGLLRDLTETQSYRVARRNSAHVQGTWGPILRDFENITPGQYRRFLDFDENQHWTTLYRQVTPTLENNNFRNALAALAAEDVDVADRIDNATQVPGVGIGTASALLCTMDGRWGVWNGTTEAALKKLGRWPTFPRGLTVGGRYLVVNDILFDLAGQLDVTQWEFDHLMWLVLQDDPNMVLEPIQKARPGTFNALIEERSGYDLANCRFVRHSQKSVGFWTKSRANLEHYFGYQREGSANPYNNAEIVFQFIPNENATEALFVGAYRVLDQWTFPDDQRQHIMYLPEFGENDDRSHARFDLERLPEFEELVGRVVVDWGTGTRAWSQWCNRNQKRIVNHVTRDDELSKAYEKIAAGVKYRTKDDTDRQIQVQQTVKAVALAEGCDIETLIKRLAGEQGHRCKITNIPFEPTGWNAPSPDRIDSDDREYADDKVQIVCKWVNFAKGNKPDDVFRDLMHQAAECMTRAV</sequence>